<name>A0A9D4UJI6_ADICA</name>
<organism evidence="2 3">
    <name type="scientific">Adiantum capillus-veneris</name>
    <name type="common">Maidenhair fern</name>
    <dbReference type="NCBI Taxonomy" id="13818"/>
    <lineage>
        <taxon>Eukaryota</taxon>
        <taxon>Viridiplantae</taxon>
        <taxon>Streptophyta</taxon>
        <taxon>Embryophyta</taxon>
        <taxon>Tracheophyta</taxon>
        <taxon>Polypodiopsida</taxon>
        <taxon>Polypodiidae</taxon>
        <taxon>Polypodiales</taxon>
        <taxon>Pteridineae</taxon>
        <taxon>Pteridaceae</taxon>
        <taxon>Vittarioideae</taxon>
        <taxon>Adiantum</taxon>
    </lineage>
</organism>
<evidence type="ECO:0000256" key="1">
    <source>
        <dbReference type="SAM" id="MobiDB-lite"/>
    </source>
</evidence>
<comment type="caution">
    <text evidence="2">The sequence shown here is derived from an EMBL/GenBank/DDBJ whole genome shotgun (WGS) entry which is preliminary data.</text>
</comment>
<proteinExistence type="predicted"/>
<dbReference type="AlphaFoldDB" id="A0A9D4UJI6"/>
<feature type="region of interest" description="Disordered" evidence="1">
    <location>
        <begin position="30"/>
        <end position="74"/>
    </location>
</feature>
<keyword evidence="3" id="KW-1185">Reference proteome</keyword>
<gene>
    <name evidence="2" type="ORF">GOP47_0015374</name>
</gene>
<dbReference type="Proteomes" id="UP000886520">
    <property type="component" value="Chromosome 15"/>
</dbReference>
<evidence type="ECO:0000313" key="2">
    <source>
        <dbReference type="EMBL" id="KAI5069073.1"/>
    </source>
</evidence>
<dbReference type="EMBL" id="JABFUD020000015">
    <property type="protein sequence ID" value="KAI5069073.1"/>
    <property type="molecule type" value="Genomic_DNA"/>
</dbReference>
<evidence type="ECO:0000313" key="3">
    <source>
        <dbReference type="Proteomes" id="UP000886520"/>
    </source>
</evidence>
<sequence>MVANGRLENSLEAYLGLEGDRLGHMMAAKQGRLGWNTRSQSKPETPRVGGRRKHSPTAPFWKHQVDEGALQSGL</sequence>
<protein>
    <submittedName>
        <fullName evidence="2">Uncharacterized protein</fullName>
    </submittedName>
</protein>
<reference evidence="2" key="1">
    <citation type="submission" date="2021-01" db="EMBL/GenBank/DDBJ databases">
        <title>Adiantum capillus-veneris genome.</title>
        <authorList>
            <person name="Fang Y."/>
            <person name="Liao Q."/>
        </authorList>
    </citation>
    <scope>NUCLEOTIDE SEQUENCE</scope>
    <source>
        <strain evidence="2">H3</strain>
        <tissue evidence="2">Leaf</tissue>
    </source>
</reference>
<accession>A0A9D4UJI6</accession>